<dbReference type="PANTHER" id="PTHR11040">
    <property type="entry name" value="ZINC/IRON TRANSPORTER"/>
    <property type="match status" value="1"/>
</dbReference>
<dbReference type="GO" id="GO:0016020">
    <property type="term" value="C:membrane"/>
    <property type="evidence" value="ECO:0007669"/>
    <property type="project" value="UniProtKB-SubCell"/>
</dbReference>
<keyword evidence="2 6" id="KW-0812">Transmembrane</keyword>
<feature type="transmembrane region" description="Helical" evidence="6">
    <location>
        <begin position="163"/>
        <end position="182"/>
    </location>
</feature>
<protein>
    <submittedName>
        <fullName evidence="7">Zinc transporter ZupT</fullName>
    </submittedName>
</protein>
<feature type="compositionally biased region" description="Basic and acidic residues" evidence="5">
    <location>
        <begin position="103"/>
        <end position="118"/>
    </location>
</feature>
<feature type="transmembrane region" description="Helical" evidence="6">
    <location>
        <begin position="37"/>
        <end position="56"/>
    </location>
</feature>
<keyword evidence="8" id="KW-1185">Reference proteome</keyword>
<evidence type="ECO:0000256" key="1">
    <source>
        <dbReference type="ARBA" id="ARBA00004141"/>
    </source>
</evidence>
<feature type="transmembrane region" description="Helical" evidence="6">
    <location>
        <begin position="131"/>
        <end position="157"/>
    </location>
</feature>
<evidence type="ECO:0000313" key="8">
    <source>
        <dbReference type="Proteomes" id="UP000318288"/>
    </source>
</evidence>
<feature type="transmembrane region" description="Helical" evidence="6">
    <location>
        <begin position="68"/>
        <end position="86"/>
    </location>
</feature>
<dbReference type="Proteomes" id="UP000318288">
    <property type="component" value="Unassembled WGS sequence"/>
</dbReference>
<dbReference type="RefSeq" id="WP_146461740.1">
    <property type="nucleotide sequence ID" value="NZ_SJPW01000008.1"/>
</dbReference>
<feature type="region of interest" description="Disordered" evidence="5">
    <location>
        <begin position="285"/>
        <end position="305"/>
    </location>
</feature>
<evidence type="ECO:0000256" key="2">
    <source>
        <dbReference type="ARBA" id="ARBA00022692"/>
    </source>
</evidence>
<feature type="transmembrane region" description="Helical" evidence="6">
    <location>
        <begin position="6"/>
        <end position="25"/>
    </location>
</feature>
<evidence type="ECO:0000256" key="4">
    <source>
        <dbReference type="ARBA" id="ARBA00023136"/>
    </source>
</evidence>
<evidence type="ECO:0000313" key="7">
    <source>
        <dbReference type="EMBL" id="TWU46080.1"/>
    </source>
</evidence>
<dbReference type="GO" id="GO:0005385">
    <property type="term" value="F:zinc ion transmembrane transporter activity"/>
    <property type="evidence" value="ECO:0007669"/>
    <property type="project" value="TreeGrafter"/>
</dbReference>
<dbReference type="PANTHER" id="PTHR11040:SF44">
    <property type="entry name" value="PROTEIN ZNTC-RELATED"/>
    <property type="match status" value="1"/>
</dbReference>
<keyword evidence="4 6" id="KW-0472">Membrane</keyword>
<comment type="caution">
    <text evidence="7">The sequence shown here is derived from an EMBL/GenBank/DDBJ whole genome shotgun (WGS) entry which is preliminary data.</text>
</comment>
<dbReference type="AlphaFoldDB" id="A0A5C6EBI8"/>
<name>A0A5C6EBI8_9BACT</name>
<gene>
    <name evidence="7" type="ORF">Poly51_54750</name>
</gene>
<feature type="transmembrane region" description="Helical" evidence="6">
    <location>
        <begin position="203"/>
        <end position="223"/>
    </location>
</feature>
<comment type="subcellular location">
    <subcellularLocation>
        <location evidence="1">Membrane</location>
        <topology evidence="1">Multi-pass membrane protein</topology>
    </subcellularLocation>
</comment>
<keyword evidence="3 6" id="KW-1133">Transmembrane helix</keyword>
<dbReference type="Pfam" id="PF02535">
    <property type="entry name" value="Zip"/>
    <property type="match status" value="1"/>
</dbReference>
<dbReference type="EMBL" id="SJPW01000008">
    <property type="protein sequence ID" value="TWU46080.1"/>
    <property type="molecule type" value="Genomic_DNA"/>
</dbReference>
<organism evidence="7 8">
    <name type="scientific">Rubripirellula tenax</name>
    <dbReference type="NCBI Taxonomy" id="2528015"/>
    <lineage>
        <taxon>Bacteria</taxon>
        <taxon>Pseudomonadati</taxon>
        <taxon>Planctomycetota</taxon>
        <taxon>Planctomycetia</taxon>
        <taxon>Pirellulales</taxon>
        <taxon>Pirellulaceae</taxon>
        <taxon>Rubripirellula</taxon>
    </lineage>
</organism>
<evidence type="ECO:0000256" key="3">
    <source>
        <dbReference type="ARBA" id="ARBA00022989"/>
    </source>
</evidence>
<proteinExistence type="predicted"/>
<evidence type="ECO:0000256" key="5">
    <source>
        <dbReference type="SAM" id="MobiDB-lite"/>
    </source>
</evidence>
<accession>A0A5C6EBI8</accession>
<reference evidence="7 8" key="1">
    <citation type="submission" date="2019-02" db="EMBL/GenBank/DDBJ databases">
        <title>Deep-cultivation of Planctomycetes and their phenomic and genomic characterization uncovers novel biology.</title>
        <authorList>
            <person name="Wiegand S."/>
            <person name="Jogler M."/>
            <person name="Boedeker C."/>
            <person name="Pinto D."/>
            <person name="Vollmers J."/>
            <person name="Rivas-Marin E."/>
            <person name="Kohn T."/>
            <person name="Peeters S.H."/>
            <person name="Heuer A."/>
            <person name="Rast P."/>
            <person name="Oberbeckmann S."/>
            <person name="Bunk B."/>
            <person name="Jeske O."/>
            <person name="Meyerdierks A."/>
            <person name="Storesund J.E."/>
            <person name="Kallscheuer N."/>
            <person name="Luecker S."/>
            <person name="Lage O.M."/>
            <person name="Pohl T."/>
            <person name="Merkel B.J."/>
            <person name="Hornburger P."/>
            <person name="Mueller R.-W."/>
            <person name="Bruemmer F."/>
            <person name="Labrenz M."/>
            <person name="Spormann A.M."/>
            <person name="Op Den Camp H."/>
            <person name="Overmann J."/>
            <person name="Amann R."/>
            <person name="Jetten M.S.M."/>
            <person name="Mascher T."/>
            <person name="Medema M.H."/>
            <person name="Devos D.P."/>
            <person name="Kaster A.-K."/>
            <person name="Ovreas L."/>
            <person name="Rohde M."/>
            <person name="Galperin M.Y."/>
            <person name="Jogler C."/>
        </authorList>
    </citation>
    <scope>NUCLEOTIDE SEQUENCE [LARGE SCALE GENOMIC DNA]</scope>
    <source>
        <strain evidence="7 8">Poly51</strain>
    </source>
</reference>
<feature type="region of interest" description="Disordered" evidence="5">
    <location>
        <begin position="97"/>
        <end position="121"/>
    </location>
</feature>
<dbReference type="OrthoDB" id="5739025at2"/>
<evidence type="ECO:0000256" key="6">
    <source>
        <dbReference type="SAM" id="Phobius"/>
    </source>
</evidence>
<dbReference type="InterPro" id="IPR003689">
    <property type="entry name" value="ZIP"/>
</dbReference>
<feature type="transmembrane region" description="Helical" evidence="6">
    <location>
        <begin position="235"/>
        <end position="254"/>
    </location>
</feature>
<sequence>MTVEPLLLTYCVVIVIASMAGGWLPTLMRMTHLRTQLLMSFVSGLMLGIATLHLLPHATVELDSARKAGAATLGGVLSMFLLIRLFHVHQHDAPSVQSSAADELSHDHNHAADCDHSHSHNKPHNHANAGWGWLAMLFGLGLHTLVDGVALAASVVADAAHGSWLPLAGVGTFLAVALHKPLDAFSITSVMQKGGWTPGQRTLANMTFAMACPIGAALFYFGVMRMNGGSAILGWGLAISAGFFICISLADLLPEVAFHDHDRGKLTAALLIGVALAVAVENLPGHSHSAPKPPTTQAVPLELDQ</sequence>